<proteinExistence type="inferred from homology"/>
<dbReference type="SUPFAM" id="SSF54001">
    <property type="entry name" value="Cysteine proteinases"/>
    <property type="match status" value="1"/>
</dbReference>
<comment type="caution">
    <text evidence="7">The sequence shown here is derived from an EMBL/GenBank/DDBJ whole genome shotgun (WGS) entry which is preliminary data.</text>
</comment>
<dbReference type="GO" id="GO:0016787">
    <property type="term" value="F:hydrolase activity"/>
    <property type="evidence" value="ECO:0007669"/>
    <property type="project" value="UniProtKB-KW"/>
</dbReference>
<dbReference type="EMBL" id="WTVN01000007">
    <property type="protein sequence ID" value="NMG43382.1"/>
    <property type="molecule type" value="Genomic_DNA"/>
</dbReference>
<keyword evidence="2" id="KW-0645">Protease</keyword>
<dbReference type="InterPro" id="IPR038765">
    <property type="entry name" value="Papain-like_cys_pep_sf"/>
</dbReference>
<evidence type="ECO:0000256" key="2">
    <source>
        <dbReference type="ARBA" id="ARBA00022670"/>
    </source>
</evidence>
<keyword evidence="4" id="KW-0788">Thiol protease</keyword>
<dbReference type="PROSITE" id="PS51935">
    <property type="entry name" value="NLPC_P60"/>
    <property type="match status" value="1"/>
</dbReference>
<evidence type="ECO:0000256" key="1">
    <source>
        <dbReference type="ARBA" id="ARBA00007074"/>
    </source>
</evidence>
<reference evidence="7 8" key="1">
    <citation type="submission" date="2019-12" db="EMBL/GenBank/DDBJ databases">
        <title>Comparative genomics gives insights into the taxonomy of the Azoarcus-Aromatoleum group and reveals separate origins of nif in the plant-associated Azoarcus and non-plant-associated Aromatoleum sub-groups.</title>
        <authorList>
            <person name="Lafos M."/>
            <person name="Maluk M."/>
            <person name="Batista M."/>
            <person name="Junghare M."/>
            <person name="Carmona M."/>
            <person name="Faoro H."/>
            <person name="Cruz L.M."/>
            <person name="Battistoni F."/>
            <person name="De Souza E."/>
            <person name="Pedrosa F."/>
            <person name="Chen W.-M."/>
            <person name="Poole P.S."/>
            <person name="Dixon R.A."/>
            <person name="James E.K."/>
        </authorList>
    </citation>
    <scope>NUCLEOTIDE SEQUENCE [LARGE SCALE GENOMIC DNA]</scope>
    <source>
        <strain evidence="7 8">Td21</strain>
    </source>
</reference>
<keyword evidence="8" id="KW-1185">Reference proteome</keyword>
<dbReference type="Gene3D" id="3.90.1720.10">
    <property type="entry name" value="endopeptidase domain like (from Nostoc punctiforme)"/>
    <property type="match status" value="1"/>
</dbReference>
<comment type="similarity">
    <text evidence="1">Belongs to the peptidase C40 family.</text>
</comment>
<keyword evidence="3 7" id="KW-0378">Hydrolase</keyword>
<organism evidence="7 8">
    <name type="scientific">Aromatoleum toluvorans</name>
    <dbReference type="NCBI Taxonomy" id="92002"/>
    <lineage>
        <taxon>Bacteria</taxon>
        <taxon>Pseudomonadati</taxon>
        <taxon>Pseudomonadota</taxon>
        <taxon>Betaproteobacteria</taxon>
        <taxon>Rhodocyclales</taxon>
        <taxon>Rhodocyclaceae</taxon>
        <taxon>Aromatoleum</taxon>
    </lineage>
</organism>
<feature type="domain" description="NlpC/P60" evidence="6">
    <location>
        <begin position="47"/>
        <end position="171"/>
    </location>
</feature>
<evidence type="ECO:0000259" key="6">
    <source>
        <dbReference type="PROSITE" id="PS51935"/>
    </source>
</evidence>
<gene>
    <name evidence="7" type="ORF">GPA22_06500</name>
</gene>
<protein>
    <submittedName>
        <fullName evidence="7">Glycoside hydrolase</fullName>
    </submittedName>
</protein>
<evidence type="ECO:0000256" key="3">
    <source>
        <dbReference type="ARBA" id="ARBA00022801"/>
    </source>
</evidence>
<dbReference type="Pfam" id="PF00877">
    <property type="entry name" value="NLPC_P60"/>
    <property type="match status" value="1"/>
</dbReference>
<feature type="signal peptide" evidence="5">
    <location>
        <begin position="1"/>
        <end position="26"/>
    </location>
</feature>
<evidence type="ECO:0000256" key="4">
    <source>
        <dbReference type="ARBA" id="ARBA00022807"/>
    </source>
</evidence>
<sequence length="180" mass="19427">MRRCLTTRFIAALAATTLLIAPPAGADDTPAPADQPAATTSSFGRYGTAAQDLINQGMEYLGIRYRFGGNSPETGLDCSGLVQNVFRNALGLNLPRAARDMASVGEKVGMQDLKPGDLVFFNTMRRAFSHVGIYVGEGRFLHAPSRGGEVRIDEMSQSYWAKRFNGARRMVPDAGLPQAD</sequence>
<dbReference type="InterPro" id="IPR000064">
    <property type="entry name" value="NLP_P60_dom"/>
</dbReference>
<dbReference type="InterPro" id="IPR051202">
    <property type="entry name" value="Peptidase_C40"/>
</dbReference>
<dbReference type="PANTHER" id="PTHR47053">
    <property type="entry name" value="MUREIN DD-ENDOPEPTIDASE MEPH-RELATED"/>
    <property type="match status" value="1"/>
</dbReference>
<accession>A0ABX1PVD6</accession>
<feature type="chain" id="PRO_5045342713" evidence="5">
    <location>
        <begin position="27"/>
        <end position="180"/>
    </location>
</feature>
<evidence type="ECO:0000313" key="7">
    <source>
        <dbReference type="EMBL" id="NMG43382.1"/>
    </source>
</evidence>
<evidence type="ECO:0000256" key="5">
    <source>
        <dbReference type="SAM" id="SignalP"/>
    </source>
</evidence>
<keyword evidence="5" id="KW-0732">Signal</keyword>
<dbReference type="PANTHER" id="PTHR47053:SF1">
    <property type="entry name" value="MUREIN DD-ENDOPEPTIDASE MEPH-RELATED"/>
    <property type="match status" value="1"/>
</dbReference>
<dbReference type="Proteomes" id="UP000623795">
    <property type="component" value="Unassembled WGS sequence"/>
</dbReference>
<evidence type="ECO:0000313" key="8">
    <source>
        <dbReference type="Proteomes" id="UP000623795"/>
    </source>
</evidence>
<name>A0ABX1PVD6_9RHOO</name>